<organism evidence="2 3">
    <name type="scientific">Ramazzottius varieornatus</name>
    <name type="common">Water bear</name>
    <name type="synonym">Tardigrade</name>
    <dbReference type="NCBI Taxonomy" id="947166"/>
    <lineage>
        <taxon>Eukaryota</taxon>
        <taxon>Metazoa</taxon>
        <taxon>Ecdysozoa</taxon>
        <taxon>Tardigrada</taxon>
        <taxon>Eutardigrada</taxon>
        <taxon>Parachela</taxon>
        <taxon>Hypsibioidea</taxon>
        <taxon>Ramazzottiidae</taxon>
        <taxon>Ramazzottius</taxon>
    </lineage>
</organism>
<gene>
    <name evidence="2" type="primary">RvY_10317-1</name>
    <name evidence="2" type="synonym">RvY_10317.1</name>
    <name evidence="2" type="ORF">RvY_10317</name>
</gene>
<feature type="signal peptide" evidence="1">
    <location>
        <begin position="1"/>
        <end position="23"/>
    </location>
</feature>
<proteinExistence type="predicted"/>
<dbReference type="OrthoDB" id="2016582at2759"/>
<feature type="chain" id="PRO_5008898288" evidence="1">
    <location>
        <begin position="24"/>
        <end position="153"/>
    </location>
</feature>
<comment type="caution">
    <text evidence="2">The sequence shown here is derived from an EMBL/GenBank/DDBJ whole genome shotgun (WGS) entry which is preliminary data.</text>
</comment>
<reference evidence="2 3" key="1">
    <citation type="journal article" date="2016" name="Nat. Commun.">
        <title>Extremotolerant tardigrade genome and improved radiotolerance of human cultured cells by tardigrade-unique protein.</title>
        <authorList>
            <person name="Hashimoto T."/>
            <person name="Horikawa D.D."/>
            <person name="Saito Y."/>
            <person name="Kuwahara H."/>
            <person name="Kozuka-Hata H."/>
            <person name="Shin-I T."/>
            <person name="Minakuchi Y."/>
            <person name="Ohishi K."/>
            <person name="Motoyama A."/>
            <person name="Aizu T."/>
            <person name="Enomoto A."/>
            <person name="Kondo K."/>
            <person name="Tanaka S."/>
            <person name="Hara Y."/>
            <person name="Koshikawa S."/>
            <person name="Sagara H."/>
            <person name="Miura T."/>
            <person name="Yokobori S."/>
            <person name="Miyagawa K."/>
            <person name="Suzuki Y."/>
            <person name="Kubo T."/>
            <person name="Oyama M."/>
            <person name="Kohara Y."/>
            <person name="Fujiyama A."/>
            <person name="Arakawa K."/>
            <person name="Katayama T."/>
            <person name="Toyoda A."/>
            <person name="Kunieda T."/>
        </authorList>
    </citation>
    <scope>NUCLEOTIDE SEQUENCE [LARGE SCALE GENOMIC DNA]</scope>
    <source>
        <strain evidence="2 3">YOKOZUNA-1</strain>
    </source>
</reference>
<name>A0A1D1VCC4_RAMVA</name>
<keyword evidence="3" id="KW-1185">Reference proteome</keyword>
<dbReference type="AlphaFoldDB" id="A0A1D1VCC4"/>
<accession>A0A1D1VCC4</accession>
<evidence type="ECO:0000256" key="1">
    <source>
        <dbReference type="SAM" id="SignalP"/>
    </source>
</evidence>
<evidence type="ECO:0000313" key="2">
    <source>
        <dbReference type="EMBL" id="GAU99291.1"/>
    </source>
</evidence>
<keyword evidence="1" id="KW-0732">Signal</keyword>
<dbReference type="Proteomes" id="UP000186922">
    <property type="component" value="Unassembled WGS sequence"/>
</dbReference>
<dbReference type="EMBL" id="BDGG01000005">
    <property type="protein sequence ID" value="GAU99291.1"/>
    <property type="molecule type" value="Genomic_DNA"/>
</dbReference>
<protein>
    <submittedName>
        <fullName evidence="2">Uncharacterized protein</fullName>
    </submittedName>
</protein>
<evidence type="ECO:0000313" key="3">
    <source>
        <dbReference type="Proteomes" id="UP000186922"/>
    </source>
</evidence>
<sequence length="153" mass="17411">MVHSNLNLLFAHQALFLLKNCLCLPKLLHILRCSPVWKVRWVLQEFDEVDGLSCKFSGGRHSRHSSLNESLKRALTSAQVPAILEPPGIFRKDKRRPDGMTQVSWKNGKELVWQRISIDILRGNCYSVHSTVSDTKGLDEVFYVLNVKKGISV</sequence>